<dbReference type="InterPro" id="IPR006158">
    <property type="entry name" value="Cobalamin-bd"/>
</dbReference>
<evidence type="ECO:0000259" key="6">
    <source>
        <dbReference type="PROSITE" id="PS51332"/>
    </source>
</evidence>
<evidence type="ECO:0000313" key="7">
    <source>
        <dbReference type="EMBL" id="HHK68036.1"/>
    </source>
</evidence>
<dbReference type="Gene3D" id="3.40.50.280">
    <property type="entry name" value="Cobalamin-binding domain"/>
    <property type="match status" value="1"/>
</dbReference>
<reference evidence="7" key="1">
    <citation type="journal article" date="2020" name="mSystems">
        <title>Genome- and Community-Level Interaction Insights into Carbon Utilization and Element Cycling Functions of Hydrothermarchaeota in Hydrothermal Sediment.</title>
        <authorList>
            <person name="Zhou Z."/>
            <person name="Liu Y."/>
            <person name="Xu W."/>
            <person name="Pan J."/>
            <person name="Luo Z.H."/>
            <person name="Li M."/>
        </authorList>
    </citation>
    <scope>NUCLEOTIDE SEQUENCE [LARGE SCALE GENOMIC DNA]</scope>
    <source>
        <strain evidence="7">SpSt-1056</strain>
    </source>
</reference>
<name>A0A7C5LDL6_CALS0</name>
<comment type="cofactor">
    <cofactor evidence="1">
        <name>adenosylcob(III)alamin</name>
        <dbReference type="ChEBI" id="CHEBI:18408"/>
    </cofactor>
</comment>
<organism evidence="7">
    <name type="scientific">Caldiarchaeum subterraneum</name>
    <dbReference type="NCBI Taxonomy" id="311458"/>
    <lineage>
        <taxon>Archaea</taxon>
        <taxon>Nitrososphaerota</taxon>
        <taxon>Candidatus Caldarchaeales</taxon>
        <taxon>Candidatus Caldarchaeaceae</taxon>
        <taxon>Candidatus Caldarchaeum</taxon>
    </lineage>
</organism>
<dbReference type="InterPro" id="IPR036724">
    <property type="entry name" value="Cobalamin-bd_sf"/>
</dbReference>
<dbReference type="NCBIfam" id="TIGR00640">
    <property type="entry name" value="acid_CoA_mut_C"/>
    <property type="match status" value="1"/>
</dbReference>
<gene>
    <name evidence="7" type="ORF">ENM11_02625</name>
</gene>
<evidence type="ECO:0000256" key="4">
    <source>
        <dbReference type="ARBA" id="ARBA00023235"/>
    </source>
</evidence>
<evidence type="ECO:0000256" key="1">
    <source>
        <dbReference type="ARBA" id="ARBA00001922"/>
    </source>
</evidence>
<dbReference type="GO" id="GO:0016853">
    <property type="term" value="F:isomerase activity"/>
    <property type="evidence" value="ECO:0007669"/>
    <property type="project" value="UniProtKB-KW"/>
</dbReference>
<keyword evidence="4" id="KW-0413">Isomerase</keyword>
<dbReference type="Pfam" id="PF02310">
    <property type="entry name" value="B12-binding"/>
    <property type="match status" value="1"/>
</dbReference>
<sequence length="144" mass="16002">MYTENIESLRRYRRKPKILLAKGGLDGHDRGLRVLAIALRDAGFEVVYLGMRVPAETVVNTAIEEDVDVIGLSFLSGSHLPYVEKLMQLLKKEGGEERFKIVVGGVIPRKDIEELYLIGVDKVFPVGTMLNDIISYLDSLGAPT</sequence>
<dbReference type="InterPro" id="IPR006159">
    <property type="entry name" value="Acid_CoA_mut_C"/>
</dbReference>
<keyword evidence="5" id="KW-0170">Cobalt</keyword>
<accession>A0A7C5LDL6</accession>
<feature type="domain" description="B12-binding" evidence="6">
    <location>
        <begin position="15"/>
        <end position="144"/>
    </location>
</feature>
<evidence type="ECO:0000256" key="2">
    <source>
        <dbReference type="ARBA" id="ARBA00022628"/>
    </source>
</evidence>
<dbReference type="EMBL" id="DRWN01000022">
    <property type="protein sequence ID" value="HHK68036.1"/>
    <property type="molecule type" value="Genomic_DNA"/>
</dbReference>
<dbReference type="GO" id="GO:0046872">
    <property type="term" value="F:metal ion binding"/>
    <property type="evidence" value="ECO:0007669"/>
    <property type="project" value="UniProtKB-KW"/>
</dbReference>
<comment type="caution">
    <text evidence="7">The sequence shown here is derived from an EMBL/GenBank/DDBJ whole genome shotgun (WGS) entry which is preliminary data.</text>
</comment>
<dbReference type="PROSITE" id="PS51332">
    <property type="entry name" value="B12_BINDING"/>
    <property type="match status" value="1"/>
</dbReference>
<protein>
    <submittedName>
        <fullName evidence="7">Methylmalonyl-CoA mutase</fullName>
    </submittedName>
</protein>
<evidence type="ECO:0000256" key="5">
    <source>
        <dbReference type="ARBA" id="ARBA00023285"/>
    </source>
</evidence>
<dbReference type="PANTHER" id="PTHR48101">
    <property type="entry name" value="METHYLMALONYL-COA MUTASE, MITOCHONDRIAL-RELATED"/>
    <property type="match status" value="1"/>
</dbReference>
<dbReference type="AlphaFoldDB" id="A0A7C5LDL6"/>
<dbReference type="GO" id="GO:0031419">
    <property type="term" value="F:cobalamin binding"/>
    <property type="evidence" value="ECO:0007669"/>
    <property type="project" value="UniProtKB-KW"/>
</dbReference>
<dbReference type="PANTHER" id="PTHR48101:SF1">
    <property type="entry name" value="METHYLMALONYL-COA MUTASE, LARGE SUBUNIT"/>
    <property type="match status" value="1"/>
</dbReference>
<keyword evidence="3" id="KW-0479">Metal-binding</keyword>
<proteinExistence type="predicted"/>
<keyword evidence="2" id="KW-0846">Cobalamin</keyword>
<evidence type="ECO:0000256" key="3">
    <source>
        <dbReference type="ARBA" id="ARBA00022723"/>
    </source>
</evidence>
<dbReference type="SUPFAM" id="SSF52242">
    <property type="entry name" value="Cobalamin (vitamin B12)-binding domain"/>
    <property type="match status" value="1"/>
</dbReference>